<dbReference type="PANTHER" id="PTHR40012">
    <property type="entry name" value="AUTOPHAGY-RELATED PROTEIN 29"/>
    <property type="match status" value="1"/>
</dbReference>
<reference evidence="10 11" key="1">
    <citation type="submission" date="2019-07" db="EMBL/GenBank/DDBJ databases">
        <title>Finished genome of Venturia effusa.</title>
        <authorList>
            <person name="Young C.A."/>
            <person name="Cox M.P."/>
            <person name="Ganley A.R.D."/>
            <person name="David W.J."/>
        </authorList>
    </citation>
    <scope>NUCLEOTIDE SEQUENCE [LARGE SCALE GENOMIC DNA]</scope>
    <source>
        <strain evidence="11">albino</strain>
    </source>
</reference>
<keyword evidence="4" id="KW-0813">Transport</keyword>
<feature type="compositionally biased region" description="Polar residues" evidence="8">
    <location>
        <begin position="204"/>
        <end position="219"/>
    </location>
</feature>
<dbReference type="AlphaFoldDB" id="A0A517KY96"/>
<dbReference type="InterPro" id="IPR040666">
    <property type="entry name" value="Atg29_N"/>
</dbReference>
<keyword evidence="5" id="KW-0653">Protein transport</keyword>
<dbReference type="Proteomes" id="UP000316270">
    <property type="component" value="Chromosome 1"/>
</dbReference>
<dbReference type="Gene3D" id="1.10.10.2570">
    <property type="match status" value="1"/>
</dbReference>
<dbReference type="GO" id="GO:0000407">
    <property type="term" value="C:phagophore assembly site"/>
    <property type="evidence" value="ECO:0007669"/>
    <property type="project" value="UniProtKB-SubCell"/>
</dbReference>
<protein>
    <recommendedName>
        <fullName evidence="3">Autophagy-related protein 29</fullName>
    </recommendedName>
</protein>
<evidence type="ECO:0000256" key="3">
    <source>
        <dbReference type="ARBA" id="ARBA00013784"/>
    </source>
</evidence>
<feature type="region of interest" description="Disordered" evidence="8">
    <location>
        <begin position="124"/>
        <end position="157"/>
    </location>
</feature>
<evidence type="ECO:0000256" key="5">
    <source>
        <dbReference type="ARBA" id="ARBA00022927"/>
    </source>
</evidence>
<accession>A0A517KY96</accession>
<evidence type="ECO:0000313" key="11">
    <source>
        <dbReference type="Proteomes" id="UP000316270"/>
    </source>
</evidence>
<dbReference type="InterPro" id="IPR039362">
    <property type="entry name" value="ATG29_sf"/>
</dbReference>
<dbReference type="OrthoDB" id="21072at2759"/>
<dbReference type="GO" id="GO:0015031">
    <property type="term" value="P:protein transport"/>
    <property type="evidence" value="ECO:0007669"/>
    <property type="project" value="UniProtKB-KW"/>
</dbReference>
<dbReference type="STRING" id="50376.A0A517KY96"/>
<feature type="domain" description="Atg29 N-terminal" evidence="9">
    <location>
        <begin position="43"/>
        <end position="96"/>
    </location>
</feature>
<feature type="compositionally biased region" description="Polar residues" evidence="8">
    <location>
        <begin position="1"/>
        <end position="15"/>
    </location>
</feature>
<gene>
    <name evidence="10" type="ORF">FKW77_010709</name>
</gene>
<sequence length="485" mass="51501">MAPPSTQVPSASTKAQRAMSPRPESKASKRQSQAPAPPPSIHYTLLIRLPFPRGDFEDPPLVEWDASKDKKLWKIISKNPKSGDIDWAQRAAEFGVTQPFLLQQAAWLYERHFQHVKAQMSRLRSSNAPTPTPGAVAGQTPVTGGLPMKRLGSGGCELRSDEREGIRLITAASRTPSSLSIRPRDSPIPRVDTSIPGSPRPGASTLSRTPSANTVTQSKHFLPPSPRREVPRSFRTSQPPPPPRKLDTAPLLATTETNASSPASDSSSSTDSDSDNGPIRRSQMFRRPPALKQKKPNLSNVDDEDEESDDSLPFAKPAAQPEDPSATLRDTPPTETSRARSGTAAGGTTRPFRDNPLKQKDKDAAEPSAKSKGKQPVSNNNNNNNAATTTTKMESSASSASSAAAPATNTFTNAALAGGEATMVTSAGGQHRRIDALSPRHRAELARLSPRRSSRVGGRKGPDGGGGGGSDGTPSMGSSFSDLDV</sequence>
<dbReference type="PANTHER" id="PTHR40012:SF1">
    <property type="entry name" value="AUTOPHAGY-RELATED PROTEIN 29"/>
    <property type="match status" value="1"/>
</dbReference>
<keyword evidence="11" id="KW-1185">Reference proteome</keyword>
<dbReference type="EMBL" id="CP042185">
    <property type="protein sequence ID" value="QDS68343.1"/>
    <property type="molecule type" value="Genomic_DNA"/>
</dbReference>
<dbReference type="FunFam" id="1.10.10.2570:FF:000001">
    <property type="entry name" value="Autophagy-related protein 29"/>
    <property type="match status" value="1"/>
</dbReference>
<feature type="region of interest" description="Disordered" evidence="8">
    <location>
        <begin position="1"/>
        <end position="40"/>
    </location>
</feature>
<feature type="compositionally biased region" description="Acidic residues" evidence="8">
    <location>
        <begin position="301"/>
        <end position="310"/>
    </location>
</feature>
<dbReference type="Pfam" id="PF18388">
    <property type="entry name" value="ATG29_N"/>
    <property type="match status" value="1"/>
</dbReference>
<keyword evidence="6" id="KW-0072">Autophagy</keyword>
<organism evidence="10 11">
    <name type="scientific">Venturia effusa</name>
    <dbReference type="NCBI Taxonomy" id="50376"/>
    <lineage>
        <taxon>Eukaryota</taxon>
        <taxon>Fungi</taxon>
        <taxon>Dikarya</taxon>
        <taxon>Ascomycota</taxon>
        <taxon>Pezizomycotina</taxon>
        <taxon>Dothideomycetes</taxon>
        <taxon>Pleosporomycetidae</taxon>
        <taxon>Venturiales</taxon>
        <taxon>Venturiaceae</taxon>
        <taxon>Venturia</taxon>
    </lineage>
</organism>
<dbReference type="GO" id="GO:0000045">
    <property type="term" value="P:autophagosome assembly"/>
    <property type="evidence" value="ECO:0007669"/>
    <property type="project" value="InterPro"/>
</dbReference>
<evidence type="ECO:0000256" key="2">
    <source>
        <dbReference type="ARBA" id="ARBA00010082"/>
    </source>
</evidence>
<evidence type="ECO:0000259" key="9">
    <source>
        <dbReference type="Pfam" id="PF18388"/>
    </source>
</evidence>
<name>A0A517KY96_9PEZI</name>
<feature type="compositionally biased region" description="Basic residues" evidence="8">
    <location>
        <begin position="449"/>
        <end position="458"/>
    </location>
</feature>
<evidence type="ECO:0000256" key="8">
    <source>
        <dbReference type="SAM" id="MobiDB-lite"/>
    </source>
</evidence>
<evidence type="ECO:0000256" key="1">
    <source>
        <dbReference type="ARBA" id="ARBA00004329"/>
    </source>
</evidence>
<proteinExistence type="inferred from homology"/>
<feature type="region of interest" description="Disordered" evidence="8">
    <location>
        <begin position="422"/>
        <end position="485"/>
    </location>
</feature>
<comment type="similarity">
    <text evidence="2">Belongs to the ATG29 family.</text>
</comment>
<feature type="compositionally biased region" description="Basic and acidic residues" evidence="8">
    <location>
        <begin position="351"/>
        <end position="365"/>
    </location>
</feature>
<feature type="compositionally biased region" description="Low complexity" evidence="8">
    <location>
        <begin position="260"/>
        <end position="271"/>
    </location>
</feature>
<evidence type="ECO:0000313" key="10">
    <source>
        <dbReference type="EMBL" id="QDS68343.1"/>
    </source>
</evidence>
<evidence type="ECO:0000256" key="6">
    <source>
        <dbReference type="ARBA" id="ARBA00023006"/>
    </source>
</evidence>
<evidence type="ECO:0000256" key="7">
    <source>
        <dbReference type="ARBA" id="ARBA00060351"/>
    </source>
</evidence>
<dbReference type="InterPro" id="IPR039113">
    <property type="entry name" value="ATG29"/>
</dbReference>
<comment type="function">
    <text evidence="7">Plays a role in autophagy. Functions at the preautophagosomal structure (PAS) in order to form normal autophagosomes under starvation conditions. Also plays a role in mitophagy and regulation of filamentous growth.</text>
</comment>
<comment type="subcellular location">
    <subcellularLocation>
        <location evidence="1">Preautophagosomal structure</location>
    </subcellularLocation>
</comment>
<feature type="region of interest" description="Disordered" evidence="8">
    <location>
        <begin position="170"/>
        <end position="406"/>
    </location>
</feature>
<evidence type="ECO:0000256" key="4">
    <source>
        <dbReference type="ARBA" id="ARBA00022448"/>
    </source>
</evidence>
<feature type="compositionally biased region" description="Low complexity" evidence="8">
    <location>
        <begin position="379"/>
        <end position="406"/>
    </location>
</feature>